<dbReference type="NCBIfam" id="TIGR03971">
    <property type="entry name" value="SDR_subfam_1"/>
    <property type="match status" value="1"/>
</dbReference>
<reference evidence="5 6" key="1">
    <citation type="journal article" date="2019" name="Int. J. Syst. Evol. Microbiol.">
        <title>The Global Catalogue of Microorganisms (GCM) 10K type strain sequencing project: providing services to taxonomists for standard genome sequencing and annotation.</title>
        <authorList>
            <consortium name="The Broad Institute Genomics Platform"/>
            <consortium name="The Broad Institute Genome Sequencing Center for Infectious Disease"/>
            <person name="Wu L."/>
            <person name="Ma J."/>
        </authorList>
    </citation>
    <scope>NUCLEOTIDE SEQUENCE [LARGE SCALE GENOMIC DNA]</scope>
    <source>
        <strain evidence="5 6">JCM 16009</strain>
    </source>
</reference>
<dbReference type="InterPro" id="IPR002347">
    <property type="entry name" value="SDR_fam"/>
</dbReference>
<dbReference type="InterPro" id="IPR023985">
    <property type="entry name" value="SDR_subfam_1"/>
</dbReference>
<protein>
    <submittedName>
        <fullName evidence="5">Mycofactocin-coupled SDR family oxidoreductase</fullName>
    </submittedName>
</protein>
<proteinExistence type="inferred from homology"/>
<dbReference type="PANTHER" id="PTHR24321">
    <property type="entry name" value="DEHYDROGENASES, SHORT CHAIN"/>
    <property type="match status" value="1"/>
</dbReference>
<dbReference type="RefSeq" id="WP_344420244.1">
    <property type="nucleotide sequence ID" value="NZ_BAAAQK010000017.1"/>
</dbReference>
<evidence type="ECO:0000256" key="2">
    <source>
        <dbReference type="ARBA" id="ARBA00023002"/>
    </source>
</evidence>
<dbReference type="CDD" id="cd05233">
    <property type="entry name" value="SDR_c"/>
    <property type="match status" value="1"/>
</dbReference>
<dbReference type="Gene3D" id="3.40.50.720">
    <property type="entry name" value="NAD(P)-binding Rossmann-like Domain"/>
    <property type="match status" value="1"/>
</dbReference>
<organism evidence="5 6">
    <name type="scientific">Pseudonocardia ailaonensis</name>
    <dbReference type="NCBI Taxonomy" id="367279"/>
    <lineage>
        <taxon>Bacteria</taxon>
        <taxon>Bacillati</taxon>
        <taxon>Actinomycetota</taxon>
        <taxon>Actinomycetes</taxon>
        <taxon>Pseudonocardiales</taxon>
        <taxon>Pseudonocardiaceae</taxon>
        <taxon>Pseudonocardia</taxon>
    </lineage>
</organism>
<dbReference type="PANTHER" id="PTHR24321:SF8">
    <property type="entry name" value="ESTRADIOL 17-BETA-DEHYDROGENASE 8-RELATED"/>
    <property type="match status" value="1"/>
</dbReference>
<evidence type="ECO:0000256" key="1">
    <source>
        <dbReference type="ARBA" id="ARBA00006484"/>
    </source>
</evidence>
<dbReference type="EMBL" id="BAAAQK010000017">
    <property type="protein sequence ID" value="GAA1859317.1"/>
    <property type="molecule type" value="Genomic_DNA"/>
</dbReference>
<gene>
    <name evidence="5" type="ORF">GCM10009836_44420</name>
</gene>
<evidence type="ECO:0000256" key="4">
    <source>
        <dbReference type="RuleBase" id="RU000363"/>
    </source>
</evidence>
<keyword evidence="3" id="KW-0520">NAD</keyword>
<dbReference type="NCBIfam" id="NF009467">
    <property type="entry name" value="PRK12826.1-3"/>
    <property type="match status" value="1"/>
</dbReference>
<dbReference type="SUPFAM" id="SSF51735">
    <property type="entry name" value="NAD(P)-binding Rossmann-fold domains"/>
    <property type="match status" value="1"/>
</dbReference>
<keyword evidence="2" id="KW-0560">Oxidoreductase</keyword>
<dbReference type="PRINTS" id="PR00080">
    <property type="entry name" value="SDRFAMILY"/>
</dbReference>
<accession>A0ABN2NA38</accession>
<comment type="similarity">
    <text evidence="1 4">Belongs to the short-chain dehydrogenases/reductases (SDR) family.</text>
</comment>
<dbReference type="PRINTS" id="PR00081">
    <property type="entry name" value="GDHRDH"/>
</dbReference>
<keyword evidence="6" id="KW-1185">Reference proteome</keyword>
<name>A0ABN2NA38_9PSEU</name>
<evidence type="ECO:0000313" key="6">
    <source>
        <dbReference type="Proteomes" id="UP001500449"/>
    </source>
</evidence>
<evidence type="ECO:0000313" key="5">
    <source>
        <dbReference type="EMBL" id="GAA1859317.1"/>
    </source>
</evidence>
<dbReference type="InterPro" id="IPR036291">
    <property type="entry name" value="NAD(P)-bd_dom_sf"/>
</dbReference>
<dbReference type="Proteomes" id="UP001500449">
    <property type="component" value="Unassembled WGS sequence"/>
</dbReference>
<dbReference type="Pfam" id="PF00106">
    <property type="entry name" value="adh_short"/>
    <property type="match status" value="1"/>
</dbReference>
<sequence>MSSGRVAGKLAIITGAARGQGRAHAVRLAEEGARIVAVDIAAPIDTVEYDLSTPDDLDETVRLVKDAGGEARSFVADVRDQAALDGIVSTVLAELGPIDVVVANAGISTYGPSQDLSEQQWQTMLDINLTGVWHTVKAALPAMIEAGRGGSIILTSSINGLKGIANSTHYTAAKHGVVGLMRGLVQEVSGHSIRVNTVHPTCVETGMIINDATYRLFRPDLENPTLEDTLEGFQSLQMLPTPFVQPVDIANAVLWLASDEARYVTGVTLPIDAGCLQK</sequence>
<evidence type="ECO:0000256" key="3">
    <source>
        <dbReference type="ARBA" id="ARBA00023027"/>
    </source>
</evidence>
<comment type="caution">
    <text evidence="5">The sequence shown here is derived from an EMBL/GenBank/DDBJ whole genome shotgun (WGS) entry which is preliminary data.</text>
</comment>